<dbReference type="EMBL" id="JXOK01000036">
    <property type="protein sequence ID" value="KIN11012.1"/>
    <property type="molecule type" value="Genomic_DNA"/>
</dbReference>
<keyword evidence="3" id="KW-1185">Reference proteome</keyword>
<evidence type="ECO:0000259" key="1">
    <source>
        <dbReference type="Pfam" id="PF14280"/>
    </source>
</evidence>
<comment type="caution">
    <text evidence="2">The sequence shown here is derived from an EMBL/GenBank/DDBJ whole genome shotgun (WGS) entry which is preliminary data.</text>
</comment>
<dbReference type="AlphaFoldDB" id="A0A0C3I9K0"/>
<protein>
    <recommendedName>
        <fullName evidence="1">DUF4365 domain-containing protein</fullName>
    </recommendedName>
</protein>
<accession>A0A0C3I9K0</accession>
<name>A0A0C3I9K0_9VIBR</name>
<dbReference type="Proteomes" id="UP000031977">
    <property type="component" value="Unassembled WGS sequence"/>
</dbReference>
<evidence type="ECO:0000313" key="2">
    <source>
        <dbReference type="EMBL" id="KIN11012.1"/>
    </source>
</evidence>
<proteinExistence type="predicted"/>
<dbReference type="RefSeq" id="WP_041155327.1">
    <property type="nucleotide sequence ID" value="NZ_CBCRVP010000023.1"/>
</dbReference>
<dbReference type="Pfam" id="PF14280">
    <property type="entry name" value="DUF4365"/>
    <property type="match status" value="1"/>
</dbReference>
<gene>
    <name evidence="2" type="ORF">SU60_09595</name>
</gene>
<reference evidence="2 3" key="1">
    <citation type="submission" date="2015-01" db="EMBL/GenBank/DDBJ databases">
        <title>Draft genome of Vibrio mytili type strain CAIM 528.</title>
        <authorList>
            <person name="Gonzalez-Castillo A."/>
            <person name="Gomez-Gil B."/>
            <person name="Enciso-Ibarra J."/>
        </authorList>
    </citation>
    <scope>NUCLEOTIDE SEQUENCE [LARGE SCALE GENOMIC DNA]</scope>
    <source>
        <strain evidence="2 3">CAIM 528</strain>
    </source>
</reference>
<organism evidence="2 3">
    <name type="scientific">Vibrio mytili</name>
    <dbReference type="NCBI Taxonomy" id="50718"/>
    <lineage>
        <taxon>Bacteria</taxon>
        <taxon>Pseudomonadati</taxon>
        <taxon>Pseudomonadota</taxon>
        <taxon>Gammaproteobacteria</taxon>
        <taxon>Vibrionales</taxon>
        <taxon>Vibrionaceae</taxon>
        <taxon>Vibrio</taxon>
    </lineage>
</organism>
<dbReference type="InterPro" id="IPR025375">
    <property type="entry name" value="DUF4365"/>
</dbReference>
<evidence type="ECO:0000313" key="3">
    <source>
        <dbReference type="Proteomes" id="UP000031977"/>
    </source>
</evidence>
<feature type="domain" description="DUF4365" evidence="1">
    <location>
        <begin position="14"/>
        <end position="144"/>
    </location>
</feature>
<sequence>MRLPQRPESHQLETDSINNFKAALPRNWDASTPENDYGIDLVVHIFRDTSATGQELLVQLKASGHSNATTTGNSERITLNVSTYNMLMSKLQVVMLVKYVAVEGRAYWQLLSQIDEPNQSQETMTVHIPRANVLSEINWQQISSYVDHIHHQKLGRRERINLGDFA</sequence>
<dbReference type="OrthoDB" id="5917253at2"/>